<dbReference type="RefSeq" id="WP_319953310.1">
    <property type="nucleotide sequence ID" value="NZ_JAXAVX010000002.1"/>
</dbReference>
<dbReference type="Proteomes" id="UP001277761">
    <property type="component" value="Unassembled WGS sequence"/>
</dbReference>
<dbReference type="Gene3D" id="3.30.565.10">
    <property type="entry name" value="Histidine kinase-like ATPase, C-terminal domain"/>
    <property type="match status" value="1"/>
</dbReference>
<dbReference type="Pfam" id="PF02518">
    <property type="entry name" value="HATPase_c"/>
    <property type="match status" value="1"/>
</dbReference>
<sequence length="443" mass="46856">MASPPDPPTATTMALDPDPPTIDERLAAAGRRLRPHADRAWRDLAYLLLGMATGTAFFSIAVTLFSLSIGLLVLIVGIPIAMLSSEVLRWCAEIERRRALIVDPEPIRGAYRPVRGAGWLGAAQAMAGDARRWKDLAYLVLQFPVSVAAFVASSLWALPLGLLTLPLWYWAVPDGVDVFAIPGSHVDALPSALLGIPLGLVAIVPVYGLCRGATIVSLALERALLGDERVELQRRVSHLEETRAGAVDAATAELKRIERDLHDGAQARMVAVAMDLGMAEERLEEDPEKARELVRGARDEARRALAEMRDLVRGIAPSVLADRGLDAALTALATRSPLPVALDVALERRPPASAETAAYFVVSEALTNAAKHAGATACSVTVRGTERILQVEIRDDGAGGAVVAPGGGLAGLRDRVAAVDGMLEVTSPAGGPTVLRATIPCLP</sequence>
<evidence type="ECO:0000256" key="6">
    <source>
        <dbReference type="ARBA" id="ARBA00022777"/>
    </source>
</evidence>
<keyword evidence="8" id="KW-0902">Two-component regulatory system</keyword>
<evidence type="ECO:0000313" key="13">
    <source>
        <dbReference type="Proteomes" id="UP001277761"/>
    </source>
</evidence>
<feature type="transmembrane region" description="Helical" evidence="10">
    <location>
        <begin position="71"/>
        <end position="91"/>
    </location>
</feature>
<dbReference type="PANTHER" id="PTHR24421:SF10">
    <property type="entry name" value="NITRATE_NITRITE SENSOR PROTEIN NARQ"/>
    <property type="match status" value="1"/>
</dbReference>
<evidence type="ECO:0000256" key="9">
    <source>
        <dbReference type="SAM" id="MobiDB-lite"/>
    </source>
</evidence>
<dbReference type="InterPro" id="IPR011712">
    <property type="entry name" value="Sig_transdc_His_kin_sub3_dim/P"/>
</dbReference>
<keyword evidence="13" id="KW-1185">Reference proteome</keyword>
<dbReference type="Pfam" id="PF13796">
    <property type="entry name" value="Sensor"/>
    <property type="match status" value="1"/>
</dbReference>
<dbReference type="InterPro" id="IPR025828">
    <property type="entry name" value="Put_sensor_dom"/>
</dbReference>
<name>A0ABU4VII5_9ACTN</name>
<feature type="transmembrane region" description="Helical" evidence="10">
    <location>
        <begin position="136"/>
        <end position="169"/>
    </location>
</feature>
<feature type="transmembrane region" description="Helical" evidence="10">
    <location>
        <begin position="44"/>
        <end position="65"/>
    </location>
</feature>
<comment type="catalytic activity">
    <reaction evidence="1">
        <text>ATP + protein L-histidine = ADP + protein N-phospho-L-histidine.</text>
        <dbReference type="EC" id="2.7.13.3"/>
    </reaction>
</comment>
<keyword evidence="5" id="KW-0547">Nucleotide-binding</keyword>
<keyword evidence="10" id="KW-1133">Transmembrane helix</keyword>
<keyword evidence="4" id="KW-0808">Transferase</keyword>
<keyword evidence="10" id="KW-0472">Membrane</keyword>
<keyword evidence="3" id="KW-0597">Phosphoprotein</keyword>
<feature type="transmembrane region" description="Helical" evidence="10">
    <location>
        <begin position="189"/>
        <end position="210"/>
    </location>
</feature>
<evidence type="ECO:0000256" key="7">
    <source>
        <dbReference type="ARBA" id="ARBA00022840"/>
    </source>
</evidence>
<gene>
    <name evidence="12" type="ORF">SK069_06105</name>
</gene>
<reference evidence="12 13" key="1">
    <citation type="submission" date="2023-11" db="EMBL/GenBank/DDBJ databases">
        <authorList>
            <person name="Xu M."/>
            <person name="Jiang T."/>
        </authorList>
    </citation>
    <scope>NUCLEOTIDE SEQUENCE [LARGE SCALE GENOMIC DNA]</scope>
    <source>
        <strain evidence="12 13">SD</strain>
    </source>
</reference>
<evidence type="ECO:0000256" key="8">
    <source>
        <dbReference type="ARBA" id="ARBA00023012"/>
    </source>
</evidence>
<dbReference type="CDD" id="cd16917">
    <property type="entry name" value="HATPase_UhpB-NarQ-NarX-like"/>
    <property type="match status" value="1"/>
</dbReference>
<evidence type="ECO:0000256" key="5">
    <source>
        <dbReference type="ARBA" id="ARBA00022741"/>
    </source>
</evidence>
<protein>
    <recommendedName>
        <fullName evidence="2">histidine kinase</fullName>
        <ecNumber evidence="2">2.7.13.3</ecNumber>
    </recommendedName>
</protein>
<proteinExistence type="predicted"/>
<keyword evidence="7" id="KW-0067">ATP-binding</keyword>
<dbReference type="EMBL" id="JAXAVX010000002">
    <property type="protein sequence ID" value="MDX8151157.1"/>
    <property type="molecule type" value="Genomic_DNA"/>
</dbReference>
<dbReference type="SUPFAM" id="SSF55874">
    <property type="entry name" value="ATPase domain of HSP90 chaperone/DNA topoisomerase II/histidine kinase"/>
    <property type="match status" value="1"/>
</dbReference>
<dbReference type="EC" id="2.7.13.3" evidence="2"/>
<organism evidence="12 13">
    <name type="scientific">Patulibacter brassicae</name>
    <dbReference type="NCBI Taxonomy" id="1705717"/>
    <lineage>
        <taxon>Bacteria</taxon>
        <taxon>Bacillati</taxon>
        <taxon>Actinomycetota</taxon>
        <taxon>Thermoleophilia</taxon>
        <taxon>Solirubrobacterales</taxon>
        <taxon>Patulibacteraceae</taxon>
        <taxon>Patulibacter</taxon>
    </lineage>
</organism>
<dbReference type="Gene3D" id="1.20.5.1930">
    <property type="match status" value="1"/>
</dbReference>
<dbReference type="SMART" id="SM00387">
    <property type="entry name" value="HATPase_c"/>
    <property type="match status" value="1"/>
</dbReference>
<dbReference type="PANTHER" id="PTHR24421">
    <property type="entry name" value="NITRATE/NITRITE SENSOR PROTEIN NARX-RELATED"/>
    <property type="match status" value="1"/>
</dbReference>
<accession>A0ABU4VII5</accession>
<evidence type="ECO:0000256" key="1">
    <source>
        <dbReference type="ARBA" id="ARBA00000085"/>
    </source>
</evidence>
<evidence type="ECO:0000259" key="11">
    <source>
        <dbReference type="SMART" id="SM00387"/>
    </source>
</evidence>
<evidence type="ECO:0000256" key="3">
    <source>
        <dbReference type="ARBA" id="ARBA00022553"/>
    </source>
</evidence>
<evidence type="ECO:0000256" key="2">
    <source>
        <dbReference type="ARBA" id="ARBA00012438"/>
    </source>
</evidence>
<evidence type="ECO:0000313" key="12">
    <source>
        <dbReference type="EMBL" id="MDX8151157.1"/>
    </source>
</evidence>
<evidence type="ECO:0000256" key="10">
    <source>
        <dbReference type="SAM" id="Phobius"/>
    </source>
</evidence>
<dbReference type="Pfam" id="PF07730">
    <property type="entry name" value="HisKA_3"/>
    <property type="match status" value="1"/>
</dbReference>
<keyword evidence="10" id="KW-0812">Transmembrane</keyword>
<evidence type="ECO:0000256" key="4">
    <source>
        <dbReference type="ARBA" id="ARBA00022679"/>
    </source>
</evidence>
<feature type="domain" description="Histidine kinase/HSP90-like ATPase" evidence="11">
    <location>
        <begin position="353"/>
        <end position="443"/>
    </location>
</feature>
<keyword evidence="6" id="KW-0418">Kinase</keyword>
<dbReference type="InterPro" id="IPR050482">
    <property type="entry name" value="Sensor_HK_TwoCompSys"/>
</dbReference>
<feature type="region of interest" description="Disordered" evidence="9">
    <location>
        <begin position="1"/>
        <end position="20"/>
    </location>
</feature>
<comment type="caution">
    <text evidence="12">The sequence shown here is derived from an EMBL/GenBank/DDBJ whole genome shotgun (WGS) entry which is preliminary data.</text>
</comment>
<dbReference type="InterPro" id="IPR003594">
    <property type="entry name" value="HATPase_dom"/>
</dbReference>
<dbReference type="InterPro" id="IPR036890">
    <property type="entry name" value="HATPase_C_sf"/>
</dbReference>